<gene>
    <name evidence="1" type="ORF">DILT_LOCUS5384</name>
</gene>
<evidence type="ECO:0000313" key="1">
    <source>
        <dbReference type="EMBL" id="VDN09553.1"/>
    </source>
</evidence>
<sequence length="80" mass="9044">MCWSVGVRKKEAVLIAAAKTMRTQHSLPGKVIYRDTGVEDAKDNQLIRLRHKRQESVQVFIEVVFCLISGGECGSLKRRT</sequence>
<dbReference type="OrthoDB" id="6307585at2759"/>
<keyword evidence="2" id="KW-1185">Reference proteome</keyword>
<protein>
    <submittedName>
        <fullName evidence="1">Uncharacterized protein</fullName>
    </submittedName>
</protein>
<dbReference type="Proteomes" id="UP000281553">
    <property type="component" value="Unassembled WGS sequence"/>
</dbReference>
<dbReference type="AlphaFoldDB" id="A0A3P7LFW4"/>
<organism evidence="1 2">
    <name type="scientific">Dibothriocephalus latus</name>
    <name type="common">Fish tapeworm</name>
    <name type="synonym">Diphyllobothrium latum</name>
    <dbReference type="NCBI Taxonomy" id="60516"/>
    <lineage>
        <taxon>Eukaryota</taxon>
        <taxon>Metazoa</taxon>
        <taxon>Spiralia</taxon>
        <taxon>Lophotrochozoa</taxon>
        <taxon>Platyhelminthes</taxon>
        <taxon>Cestoda</taxon>
        <taxon>Eucestoda</taxon>
        <taxon>Diphyllobothriidea</taxon>
        <taxon>Diphyllobothriidae</taxon>
        <taxon>Dibothriocephalus</taxon>
    </lineage>
</organism>
<reference evidence="1 2" key="1">
    <citation type="submission" date="2018-11" db="EMBL/GenBank/DDBJ databases">
        <authorList>
            <consortium name="Pathogen Informatics"/>
        </authorList>
    </citation>
    <scope>NUCLEOTIDE SEQUENCE [LARGE SCALE GENOMIC DNA]</scope>
</reference>
<proteinExistence type="predicted"/>
<name>A0A3P7LFW4_DIBLA</name>
<accession>A0A3P7LFW4</accession>
<evidence type="ECO:0000313" key="2">
    <source>
        <dbReference type="Proteomes" id="UP000281553"/>
    </source>
</evidence>
<dbReference type="EMBL" id="UYRU01047305">
    <property type="protein sequence ID" value="VDN09553.1"/>
    <property type="molecule type" value="Genomic_DNA"/>
</dbReference>